<dbReference type="InterPro" id="IPR052893">
    <property type="entry name" value="TCS_response_regulator"/>
</dbReference>
<dbReference type="SUPFAM" id="SSF52172">
    <property type="entry name" value="CheY-like"/>
    <property type="match status" value="1"/>
</dbReference>
<organism evidence="3 4">
    <name type="scientific">Niastella populi</name>
    <dbReference type="NCBI Taxonomy" id="550983"/>
    <lineage>
        <taxon>Bacteria</taxon>
        <taxon>Pseudomonadati</taxon>
        <taxon>Bacteroidota</taxon>
        <taxon>Chitinophagia</taxon>
        <taxon>Chitinophagales</taxon>
        <taxon>Chitinophagaceae</taxon>
        <taxon>Niastella</taxon>
    </lineage>
</organism>
<reference evidence="4" key="1">
    <citation type="submission" date="2016-04" db="EMBL/GenBank/DDBJ databases">
        <authorList>
            <person name="Chen L."/>
            <person name="Zhuang W."/>
            <person name="Wang G."/>
        </authorList>
    </citation>
    <scope>NUCLEOTIDE SEQUENCE [LARGE SCALE GENOMIC DNA]</scope>
    <source>
        <strain evidence="4">208</strain>
    </source>
</reference>
<comment type="caution">
    <text evidence="3">The sequence shown here is derived from an EMBL/GenBank/DDBJ whole genome shotgun (WGS) entry which is preliminary data.</text>
</comment>
<dbReference type="OrthoDB" id="7631574at2"/>
<dbReference type="Gene3D" id="3.40.50.2300">
    <property type="match status" value="1"/>
</dbReference>
<sequence length="129" mass="14777">MKIILIDDDMDDGLIFEDVLQKIAPSAVFKQFIDPRESLKRLLEPGENLPDMIFLDINMPIISGWDCLVKFKKTPHLQQIPVFMYSTSSRIREKELARELGAAGFITKPDDFVSLKDLLVNIINNNLSR</sequence>
<feature type="domain" description="Response regulatory" evidence="2">
    <location>
        <begin position="2"/>
        <end position="123"/>
    </location>
</feature>
<feature type="modified residue" description="4-aspartylphosphate" evidence="1">
    <location>
        <position position="56"/>
    </location>
</feature>
<dbReference type="InterPro" id="IPR001789">
    <property type="entry name" value="Sig_transdc_resp-reg_receiver"/>
</dbReference>
<dbReference type="GO" id="GO:0000160">
    <property type="term" value="P:phosphorelay signal transduction system"/>
    <property type="evidence" value="ECO:0007669"/>
    <property type="project" value="InterPro"/>
</dbReference>
<gene>
    <name evidence="3" type="ORF">A4R26_31825</name>
</gene>
<proteinExistence type="predicted"/>
<dbReference type="PANTHER" id="PTHR44520:SF2">
    <property type="entry name" value="RESPONSE REGULATOR RCP1"/>
    <property type="match status" value="1"/>
</dbReference>
<evidence type="ECO:0000256" key="1">
    <source>
        <dbReference type="PROSITE-ProRule" id="PRU00169"/>
    </source>
</evidence>
<evidence type="ECO:0000313" key="4">
    <source>
        <dbReference type="Proteomes" id="UP000192276"/>
    </source>
</evidence>
<accession>A0A1V9ENX8</accession>
<dbReference type="PROSITE" id="PS50110">
    <property type="entry name" value="RESPONSE_REGULATORY"/>
    <property type="match status" value="1"/>
</dbReference>
<dbReference type="InterPro" id="IPR011006">
    <property type="entry name" value="CheY-like_superfamily"/>
</dbReference>
<dbReference type="PANTHER" id="PTHR44520">
    <property type="entry name" value="RESPONSE REGULATOR RCP1-RELATED"/>
    <property type="match status" value="1"/>
</dbReference>
<dbReference type="Proteomes" id="UP000192276">
    <property type="component" value="Unassembled WGS sequence"/>
</dbReference>
<dbReference type="STRING" id="550983.A4R26_31825"/>
<keyword evidence="1" id="KW-0597">Phosphoprotein</keyword>
<name>A0A1V9ENX8_9BACT</name>
<dbReference type="EMBL" id="LWBP01000240">
    <property type="protein sequence ID" value="OQP47826.1"/>
    <property type="molecule type" value="Genomic_DNA"/>
</dbReference>
<dbReference type="Pfam" id="PF00072">
    <property type="entry name" value="Response_reg"/>
    <property type="match status" value="1"/>
</dbReference>
<dbReference type="AlphaFoldDB" id="A0A1V9ENX8"/>
<dbReference type="SMART" id="SM00448">
    <property type="entry name" value="REC"/>
    <property type="match status" value="1"/>
</dbReference>
<dbReference type="RefSeq" id="WP_081170459.1">
    <property type="nucleotide sequence ID" value="NZ_LWBP01000240.1"/>
</dbReference>
<evidence type="ECO:0000259" key="2">
    <source>
        <dbReference type="PROSITE" id="PS50110"/>
    </source>
</evidence>
<evidence type="ECO:0000313" key="3">
    <source>
        <dbReference type="EMBL" id="OQP47826.1"/>
    </source>
</evidence>
<protein>
    <recommendedName>
        <fullName evidence="2">Response regulatory domain-containing protein</fullName>
    </recommendedName>
</protein>
<keyword evidence="4" id="KW-1185">Reference proteome</keyword>